<dbReference type="EMBL" id="MU167500">
    <property type="protein sequence ID" value="KAG0139925.1"/>
    <property type="molecule type" value="Genomic_DNA"/>
</dbReference>
<reference evidence="1" key="1">
    <citation type="submission" date="2013-11" db="EMBL/GenBank/DDBJ databases">
        <title>Genome sequence of the fusiform rust pathogen reveals effectors for host alternation and coevolution with pine.</title>
        <authorList>
            <consortium name="DOE Joint Genome Institute"/>
            <person name="Smith K."/>
            <person name="Pendleton A."/>
            <person name="Kubisiak T."/>
            <person name="Anderson C."/>
            <person name="Salamov A."/>
            <person name="Aerts A."/>
            <person name="Riley R."/>
            <person name="Clum A."/>
            <person name="Lindquist E."/>
            <person name="Ence D."/>
            <person name="Campbell M."/>
            <person name="Kronenberg Z."/>
            <person name="Feau N."/>
            <person name="Dhillon B."/>
            <person name="Hamelin R."/>
            <person name="Burleigh J."/>
            <person name="Smith J."/>
            <person name="Yandell M."/>
            <person name="Nelson C."/>
            <person name="Grigoriev I."/>
            <person name="Davis J."/>
        </authorList>
    </citation>
    <scope>NUCLEOTIDE SEQUENCE</scope>
    <source>
        <strain evidence="1">G11</strain>
    </source>
</reference>
<proteinExistence type="predicted"/>
<sequence>MLKDKHGKQAKFNPLSIPSPKVRVHTINGVAEMDPDDVPLTHSQLRRLMRKKGTVSFTVHVQEHLNSVSETTGPREDVPPELPQISSQDLHLREAASHLLTKFSCLFDKATIAIISG</sequence>
<dbReference type="Proteomes" id="UP000886653">
    <property type="component" value="Unassembled WGS sequence"/>
</dbReference>
<evidence type="ECO:0000313" key="2">
    <source>
        <dbReference type="Proteomes" id="UP000886653"/>
    </source>
</evidence>
<evidence type="ECO:0000313" key="1">
    <source>
        <dbReference type="EMBL" id="KAG0139925.1"/>
    </source>
</evidence>
<keyword evidence="2" id="KW-1185">Reference proteome</keyword>
<organism evidence="1 2">
    <name type="scientific">Cronartium quercuum f. sp. fusiforme G11</name>
    <dbReference type="NCBI Taxonomy" id="708437"/>
    <lineage>
        <taxon>Eukaryota</taxon>
        <taxon>Fungi</taxon>
        <taxon>Dikarya</taxon>
        <taxon>Basidiomycota</taxon>
        <taxon>Pucciniomycotina</taxon>
        <taxon>Pucciniomycetes</taxon>
        <taxon>Pucciniales</taxon>
        <taxon>Coleosporiaceae</taxon>
        <taxon>Cronartium</taxon>
    </lineage>
</organism>
<comment type="caution">
    <text evidence="1">The sequence shown here is derived from an EMBL/GenBank/DDBJ whole genome shotgun (WGS) entry which is preliminary data.</text>
</comment>
<protein>
    <submittedName>
        <fullName evidence="1">Uncharacterized protein</fullName>
    </submittedName>
</protein>
<accession>A0A9P6N9S2</accession>
<name>A0A9P6N9S2_9BASI</name>
<dbReference type="AlphaFoldDB" id="A0A9P6N9S2"/>
<gene>
    <name evidence="1" type="ORF">CROQUDRAFT_100841</name>
</gene>